<sequence>MTEHELDVILTHHWPSVTRRAMADNSDAWVQGFVKSIARNGKRPSWRPSDRQASVMRRLVSELGQVPEAQPELIER</sequence>
<evidence type="ECO:0000313" key="2">
    <source>
        <dbReference type="Proteomes" id="UP000231259"/>
    </source>
</evidence>
<protein>
    <submittedName>
        <fullName evidence="1">Uncharacterized protein</fullName>
    </submittedName>
</protein>
<dbReference type="AlphaFoldDB" id="A0A2G8RBA2"/>
<dbReference type="Proteomes" id="UP000231259">
    <property type="component" value="Unassembled WGS sequence"/>
</dbReference>
<keyword evidence="2" id="KW-1185">Reference proteome</keyword>
<proteinExistence type="predicted"/>
<evidence type="ECO:0000313" key="1">
    <source>
        <dbReference type="EMBL" id="PIL18834.1"/>
    </source>
</evidence>
<dbReference type="EMBL" id="AWWI01000120">
    <property type="protein sequence ID" value="PIL18834.1"/>
    <property type="molecule type" value="Genomic_DNA"/>
</dbReference>
<comment type="caution">
    <text evidence="1">The sequence shown here is derived from an EMBL/GenBank/DDBJ whole genome shotgun (WGS) entry which is preliminary data.</text>
</comment>
<dbReference type="OrthoDB" id="7866188at2"/>
<name>A0A2G8RBA2_9RHOB</name>
<accession>A0A2G8RBA2</accession>
<organism evidence="1 2">
    <name type="scientific">Puniceibacterium antarcticum</name>
    <dbReference type="NCBI Taxonomy" id="1206336"/>
    <lineage>
        <taxon>Bacteria</taxon>
        <taxon>Pseudomonadati</taxon>
        <taxon>Pseudomonadota</taxon>
        <taxon>Alphaproteobacteria</taxon>
        <taxon>Rhodobacterales</taxon>
        <taxon>Paracoccaceae</taxon>
        <taxon>Puniceibacterium</taxon>
    </lineage>
</organism>
<dbReference type="RefSeq" id="WP_099912031.1">
    <property type="nucleotide sequence ID" value="NZ_AWWI01000120.1"/>
</dbReference>
<gene>
    <name evidence="1" type="ORF">P775_17480</name>
</gene>
<reference evidence="1 2" key="1">
    <citation type="submission" date="2013-09" db="EMBL/GenBank/DDBJ databases">
        <title>Genome sequencing of Phaeobacter antarcticus sp. nov. SM1211.</title>
        <authorList>
            <person name="Zhang X.-Y."/>
            <person name="Liu C."/>
            <person name="Chen X.-L."/>
            <person name="Xie B.-B."/>
            <person name="Qin Q.-L."/>
            <person name="Rong J.-C."/>
            <person name="Zhang Y.-Z."/>
        </authorList>
    </citation>
    <scope>NUCLEOTIDE SEQUENCE [LARGE SCALE GENOMIC DNA]</scope>
    <source>
        <strain evidence="1 2">SM1211</strain>
    </source>
</reference>